<proteinExistence type="predicted"/>
<keyword evidence="2" id="KW-0732">Signal</keyword>
<keyword evidence="1" id="KW-0812">Transmembrane</keyword>
<keyword evidence="1" id="KW-0472">Membrane</keyword>
<keyword evidence="4" id="KW-1185">Reference proteome</keyword>
<sequence>MRKPLTPLMLFLAASFGSVQAQDVSNLNFVQDKSNIIITYDLGENNDALYTIEPFFVTDTGKNPIASATGDLGTDISGGKRKTIVWKAINDLQGYKGGLKIEIKSTLTFAPLIPISTMTGQSVKSKRSVELQWKGGLPNEYVTATLYSNDRLIKAYDPVKNTGKATLDLPKGLLPHNEYEFRLTGGNSQKRSSANQPIHFGRFLVKKSNGAMISALGGGGVLAGALVYFLISADPAGGKKDDPGLPDFPALPEN</sequence>
<dbReference type="CDD" id="cd00063">
    <property type="entry name" value="FN3"/>
    <property type="match status" value="1"/>
</dbReference>
<evidence type="ECO:0000313" key="3">
    <source>
        <dbReference type="EMBL" id="MDN4165789.1"/>
    </source>
</evidence>
<organism evidence="3 4">
    <name type="scientific">Shiella aurantiaca</name>
    <dbReference type="NCBI Taxonomy" id="3058365"/>
    <lineage>
        <taxon>Bacteria</taxon>
        <taxon>Pseudomonadati</taxon>
        <taxon>Bacteroidota</taxon>
        <taxon>Cytophagia</taxon>
        <taxon>Cytophagales</taxon>
        <taxon>Shiellaceae</taxon>
        <taxon>Shiella</taxon>
    </lineage>
</organism>
<dbReference type="Proteomes" id="UP001168552">
    <property type="component" value="Unassembled WGS sequence"/>
</dbReference>
<name>A0ABT8F6A7_9BACT</name>
<feature type="chain" id="PRO_5045723238" evidence="2">
    <location>
        <begin position="22"/>
        <end position="254"/>
    </location>
</feature>
<keyword evidence="1" id="KW-1133">Transmembrane helix</keyword>
<evidence type="ECO:0000256" key="2">
    <source>
        <dbReference type="SAM" id="SignalP"/>
    </source>
</evidence>
<accession>A0ABT8F6A7</accession>
<reference evidence="3" key="1">
    <citation type="submission" date="2023-06" db="EMBL/GenBank/DDBJ databases">
        <title>Cytophagales bacterium Strain LB-30, isolated from soil.</title>
        <authorList>
            <person name="Liu B."/>
        </authorList>
    </citation>
    <scope>NUCLEOTIDE SEQUENCE</scope>
    <source>
        <strain evidence="3">LB-30</strain>
    </source>
</reference>
<feature type="signal peptide" evidence="2">
    <location>
        <begin position="1"/>
        <end position="21"/>
    </location>
</feature>
<feature type="transmembrane region" description="Helical" evidence="1">
    <location>
        <begin position="211"/>
        <end position="231"/>
    </location>
</feature>
<protein>
    <submittedName>
        <fullName evidence="3">Fibronectin type III domain-containing protein</fullName>
    </submittedName>
</protein>
<evidence type="ECO:0000313" key="4">
    <source>
        <dbReference type="Proteomes" id="UP001168552"/>
    </source>
</evidence>
<gene>
    <name evidence="3" type="ORF">QWY31_09760</name>
</gene>
<evidence type="ECO:0000256" key="1">
    <source>
        <dbReference type="SAM" id="Phobius"/>
    </source>
</evidence>
<dbReference type="EMBL" id="JAUHJS010000004">
    <property type="protein sequence ID" value="MDN4165789.1"/>
    <property type="molecule type" value="Genomic_DNA"/>
</dbReference>
<dbReference type="InterPro" id="IPR003961">
    <property type="entry name" value="FN3_dom"/>
</dbReference>
<comment type="caution">
    <text evidence="3">The sequence shown here is derived from an EMBL/GenBank/DDBJ whole genome shotgun (WGS) entry which is preliminary data.</text>
</comment>